<reference evidence="3 4" key="1">
    <citation type="submission" date="2022-10" db="EMBL/GenBank/DDBJ databases">
        <title>Description of Fervidibacillus gen. nov. in the family Fervidibacillaceae fam. nov. with two species, Fervidibacillus albus sp. nov., and Fervidibacillus halotolerans sp. nov., isolated from tidal flat sediments.</title>
        <authorList>
            <person name="Kwon K.K."/>
            <person name="Yang S.-H."/>
        </authorList>
    </citation>
    <scope>NUCLEOTIDE SEQUENCE [LARGE SCALE GENOMIC DNA]</scope>
    <source>
        <strain evidence="3 4">DSM 23332</strain>
    </source>
</reference>
<name>A0ABT2WGQ6_9BACI</name>
<gene>
    <name evidence="3" type="ORF">OEV82_10570</name>
</gene>
<dbReference type="InterPro" id="IPR007809">
    <property type="entry name" value="FlgN-like"/>
</dbReference>
<accession>A0ABT2WGQ6</accession>
<dbReference type="Proteomes" id="UP001208656">
    <property type="component" value="Unassembled WGS sequence"/>
</dbReference>
<dbReference type="RefSeq" id="WP_173658454.1">
    <property type="nucleotide sequence ID" value="NZ_JAOUSE010000032.1"/>
</dbReference>
<dbReference type="EMBL" id="JAOUSE010000032">
    <property type="protein sequence ID" value="MCU9594880.1"/>
    <property type="molecule type" value="Genomic_DNA"/>
</dbReference>
<keyword evidence="3" id="KW-0966">Cell projection</keyword>
<feature type="region of interest" description="Disordered" evidence="2">
    <location>
        <begin position="140"/>
        <end position="160"/>
    </location>
</feature>
<dbReference type="SUPFAM" id="SSF140566">
    <property type="entry name" value="FlgN-like"/>
    <property type="match status" value="1"/>
</dbReference>
<keyword evidence="3" id="KW-0969">Cilium</keyword>
<comment type="caution">
    <text evidence="3">The sequence shown here is derived from an EMBL/GenBank/DDBJ whole genome shotgun (WGS) entry which is preliminary data.</text>
</comment>
<keyword evidence="4" id="KW-1185">Reference proteome</keyword>
<proteinExistence type="predicted"/>
<evidence type="ECO:0000256" key="1">
    <source>
        <dbReference type="ARBA" id="ARBA00022795"/>
    </source>
</evidence>
<dbReference type="Pfam" id="PF05130">
    <property type="entry name" value="FlgN"/>
    <property type="match status" value="1"/>
</dbReference>
<organism evidence="3 4">
    <name type="scientific">Pallidibacillus thermolactis</name>
    <dbReference type="NCBI Taxonomy" id="251051"/>
    <lineage>
        <taxon>Bacteria</taxon>
        <taxon>Bacillati</taxon>
        <taxon>Bacillota</taxon>
        <taxon>Bacilli</taxon>
        <taxon>Bacillales</taxon>
        <taxon>Bacillaceae</taxon>
        <taxon>Pallidibacillus</taxon>
    </lineage>
</organism>
<sequence length="160" mass="18705">MDFTTLITILEKELTLYKSLYEITIQKTDIVKKGDVQALNQLMTNEQKHVTSITALEKQRITELNKIFPERKENLPTISECIQVAQGNQKTKLQEIFQQLVKILEEIKEQNRLNHELVKHSLQFVNFSLNLFRPKFTNYNYGPNTDKQQTTTSSIFNSEV</sequence>
<dbReference type="InterPro" id="IPR036679">
    <property type="entry name" value="FlgN-like_sf"/>
</dbReference>
<evidence type="ECO:0000313" key="4">
    <source>
        <dbReference type="Proteomes" id="UP001208656"/>
    </source>
</evidence>
<protein>
    <submittedName>
        <fullName evidence="3">Flagellar protein FlgN</fullName>
    </submittedName>
</protein>
<evidence type="ECO:0000256" key="2">
    <source>
        <dbReference type="SAM" id="MobiDB-lite"/>
    </source>
</evidence>
<evidence type="ECO:0000313" key="3">
    <source>
        <dbReference type="EMBL" id="MCU9594880.1"/>
    </source>
</evidence>
<dbReference type="Gene3D" id="1.20.58.300">
    <property type="entry name" value="FlgN-like"/>
    <property type="match status" value="1"/>
</dbReference>
<keyword evidence="3" id="KW-0282">Flagellum</keyword>
<keyword evidence="1" id="KW-1005">Bacterial flagellum biogenesis</keyword>